<feature type="compositionally biased region" description="Polar residues" evidence="2">
    <location>
        <begin position="149"/>
        <end position="169"/>
    </location>
</feature>
<dbReference type="AlphaFoldDB" id="A0A9P6JAB9"/>
<protein>
    <submittedName>
        <fullName evidence="3">Uncharacterized protein</fullName>
    </submittedName>
</protein>
<organism evidence="3 4">
    <name type="scientific">Modicella reniformis</name>
    <dbReference type="NCBI Taxonomy" id="1440133"/>
    <lineage>
        <taxon>Eukaryota</taxon>
        <taxon>Fungi</taxon>
        <taxon>Fungi incertae sedis</taxon>
        <taxon>Mucoromycota</taxon>
        <taxon>Mortierellomycotina</taxon>
        <taxon>Mortierellomycetes</taxon>
        <taxon>Mortierellales</taxon>
        <taxon>Mortierellaceae</taxon>
        <taxon>Modicella</taxon>
    </lineage>
</organism>
<feature type="coiled-coil region" evidence="1">
    <location>
        <begin position="434"/>
        <end position="478"/>
    </location>
</feature>
<dbReference type="Proteomes" id="UP000749646">
    <property type="component" value="Unassembled WGS sequence"/>
</dbReference>
<reference evidence="3" key="1">
    <citation type="journal article" date="2020" name="Fungal Divers.">
        <title>Resolving the Mortierellaceae phylogeny through synthesis of multi-gene phylogenetics and phylogenomics.</title>
        <authorList>
            <person name="Vandepol N."/>
            <person name="Liber J."/>
            <person name="Desiro A."/>
            <person name="Na H."/>
            <person name="Kennedy M."/>
            <person name="Barry K."/>
            <person name="Grigoriev I.V."/>
            <person name="Miller A.N."/>
            <person name="O'Donnell K."/>
            <person name="Stajich J.E."/>
            <person name="Bonito G."/>
        </authorList>
    </citation>
    <scope>NUCLEOTIDE SEQUENCE</scope>
    <source>
        <strain evidence="3">MES-2147</strain>
    </source>
</reference>
<comment type="caution">
    <text evidence="3">The sequence shown here is derived from an EMBL/GenBank/DDBJ whole genome shotgun (WGS) entry which is preliminary data.</text>
</comment>
<evidence type="ECO:0000313" key="3">
    <source>
        <dbReference type="EMBL" id="KAF9963968.1"/>
    </source>
</evidence>
<feature type="compositionally biased region" description="Polar residues" evidence="2">
    <location>
        <begin position="225"/>
        <end position="237"/>
    </location>
</feature>
<evidence type="ECO:0000256" key="1">
    <source>
        <dbReference type="SAM" id="Coils"/>
    </source>
</evidence>
<feature type="compositionally biased region" description="Polar residues" evidence="2">
    <location>
        <begin position="302"/>
        <end position="346"/>
    </location>
</feature>
<keyword evidence="4" id="KW-1185">Reference proteome</keyword>
<sequence>MPPPILASFTSQTSFSEPNNNNMSSRSLSASERPTSSTHELSDTIDDTQSISDHSEQKVKHVDSDLESDQGQQPEQHDDQEEEEEEESDMSGNDMRVMSPSYSSPAQVATGGDLDASPIPGSDHTTSFYQSTQSGSEGSTRELNDDTNDTQSISNHSDQMVQHFDSNSKSDQGQQPDQHDDQEEESEMSDNNMNPSYSSPAQVATDGDLDASPIPESDHVMFTHLLTTSRGSEGSTNELRDETNDTQSISDHSEQKVKHFDSDSELDQREQPCQHGQIDITDVDDQGQESEMFDNDNKIKRPSSSSLVQFAVLESTSDPSLTTRPSSLGFTNTTFTRPLPQSQRSRNPTERLNDEINDNDSTPKPANIDVRKDIPPLRKKLDELKAQLKYTEEERQKEDEIHQQRMEDTTEMCLRAQEGLFALQKKDQEQQCMIDELQVKKDDGSEKNKELNEKIKYLKEAKGQLSSWKAKLEEEIEMAKGEMLSNRMISEMRSRIKRKIKAQIEQDRFLQEEIPGLRRYIEDPEDFDLDSPNRIRIPNR</sequence>
<feature type="region of interest" description="Disordered" evidence="2">
    <location>
        <begin position="1"/>
        <end position="373"/>
    </location>
</feature>
<feature type="compositionally biased region" description="Acidic residues" evidence="2">
    <location>
        <begin position="78"/>
        <end position="89"/>
    </location>
</feature>
<feature type="compositionally biased region" description="Basic and acidic residues" evidence="2">
    <location>
        <begin position="53"/>
        <end position="64"/>
    </location>
</feature>
<gene>
    <name evidence="3" type="ORF">BGZ65_003222</name>
</gene>
<dbReference type="EMBL" id="JAAAHW010006244">
    <property type="protein sequence ID" value="KAF9963968.1"/>
    <property type="molecule type" value="Genomic_DNA"/>
</dbReference>
<keyword evidence="1" id="KW-0175">Coiled coil</keyword>
<evidence type="ECO:0000256" key="2">
    <source>
        <dbReference type="SAM" id="MobiDB-lite"/>
    </source>
</evidence>
<feature type="compositionally biased region" description="Basic and acidic residues" evidence="2">
    <location>
        <begin position="251"/>
        <end position="272"/>
    </location>
</feature>
<accession>A0A9P6JAB9</accession>
<feature type="compositionally biased region" description="Acidic residues" evidence="2">
    <location>
        <begin position="281"/>
        <end position="294"/>
    </location>
</feature>
<evidence type="ECO:0000313" key="4">
    <source>
        <dbReference type="Proteomes" id="UP000749646"/>
    </source>
</evidence>
<proteinExistence type="predicted"/>
<feature type="compositionally biased region" description="Polar residues" evidence="2">
    <location>
        <begin position="8"/>
        <end position="39"/>
    </location>
</feature>
<feature type="compositionally biased region" description="Polar residues" evidence="2">
    <location>
        <begin position="191"/>
        <end position="202"/>
    </location>
</feature>
<feature type="compositionally biased region" description="Polar residues" evidence="2">
    <location>
        <begin position="123"/>
        <end position="138"/>
    </location>
</feature>
<name>A0A9P6JAB9_9FUNG</name>